<dbReference type="PROSITE" id="PS50011">
    <property type="entry name" value="PROTEIN_KINASE_DOM"/>
    <property type="match status" value="1"/>
</dbReference>
<evidence type="ECO:0000256" key="4">
    <source>
        <dbReference type="ARBA" id="ARBA00022737"/>
    </source>
</evidence>
<gene>
    <name evidence="13" type="ORF">H6G97_12360</name>
</gene>
<dbReference type="Gene3D" id="1.10.510.10">
    <property type="entry name" value="Transferase(Phosphotransferase) domain 1"/>
    <property type="match status" value="1"/>
</dbReference>
<evidence type="ECO:0000256" key="11">
    <source>
        <dbReference type="SAM" id="MobiDB-lite"/>
    </source>
</evidence>
<evidence type="ECO:0000256" key="6">
    <source>
        <dbReference type="ARBA" id="ARBA00022777"/>
    </source>
</evidence>
<dbReference type="Pfam" id="PF02493">
    <property type="entry name" value="MORN"/>
    <property type="match status" value="3"/>
</dbReference>
<evidence type="ECO:0000256" key="7">
    <source>
        <dbReference type="ARBA" id="ARBA00022840"/>
    </source>
</evidence>
<dbReference type="PANTHER" id="PTHR24363:SF0">
    <property type="entry name" value="SERINE_THREONINE KINASE LIKE DOMAIN CONTAINING 1"/>
    <property type="match status" value="1"/>
</dbReference>
<keyword evidence="5 10" id="KW-0547">Nucleotide-binding</keyword>
<evidence type="ECO:0000256" key="1">
    <source>
        <dbReference type="ARBA" id="ARBA00012513"/>
    </source>
</evidence>
<dbReference type="InterPro" id="IPR003409">
    <property type="entry name" value="MORN"/>
</dbReference>
<evidence type="ECO:0000256" key="9">
    <source>
        <dbReference type="ARBA" id="ARBA00048679"/>
    </source>
</evidence>
<keyword evidence="14" id="KW-1185">Reference proteome</keyword>
<comment type="caution">
    <text evidence="13">The sequence shown here is derived from an EMBL/GenBank/DDBJ whole genome shotgun (WGS) entry which is preliminary data.</text>
</comment>
<comment type="catalytic activity">
    <reaction evidence="9">
        <text>L-seryl-[protein] + ATP = O-phospho-L-seryl-[protein] + ADP + H(+)</text>
        <dbReference type="Rhea" id="RHEA:17989"/>
        <dbReference type="Rhea" id="RHEA-COMP:9863"/>
        <dbReference type="Rhea" id="RHEA-COMP:11604"/>
        <dbReference type="ChEBI" id="CHEBI:15378"/>
        <dbReference type="ChEBI" id="CHEBI:29999"/>
        <dbReference type="ChEBI" id="CHEBI:30616"/>
        <dbReference type="ChEBI" id="CHEBI:83421"/>
        <dbReference type="ChEBI" id="CHEBI:456216"/>
        <dbReference type="EC" id="2.7.11.1"/>
    </reaction>
</comment>
<dbReference type="EMBL" id="JACJSI010000019">
    <property type="protein sequence ID" value="MBD2530321.1"/>
    <property type="molecule type" value="Genomic_DNA"/>
</dbReference>
<dbReference type="CDD" id="cd14014">
    <property type="entry name" value="STKc_PknB_like"/>
    <property type="match status" value="1"/>
</dbReference>
<sequence>MHPTGTVLRSRYKIIQPLGSGGFGKTYLAEDLDIPTNPKPKCVVKHLKPQNQDEALLKVAKSLFNREAEILYRLDKIHNQVPKLFAHFEENGEFYLVQEFIDGHDLSKEIIAGQPWDEAQVKKLLRDVLEILAVIHQQNIIHRDIKPQNIMRHQDGKIVLIDFGAVKEIKCLDTNTQSQVTSSILIGTNGYMPNEQANGKPKLCSDVYAVGMLGIQALTGMAPRDLPEDPVTGEIIWRDQANVSDRFAEVLATMVRSHFSQRYQTAAEALQALTQSPPPPPPSSPSPKPKLDRWRSLSNGKVMVTGGAVLLGSIVSLYVVSRYIIQSPTPPKPQAVTPKSLSTIKKFPQLPCDSEQQLASLPTATGEPTWETNIYRYYGQINPQTKEANGRGLMVFKQNNFQYYGDFKNNKRNGCGKLLYPVNSNINYYLGQFKNDELQGLGYLKWRNGNEYRGNFANNRCQGEGVYIFADKTERDGAWYEDKLEGSNLLCNKEPSTPSMPSISFLNPKSF</sequence>
<dbReference type="EC" id="2.7.11.1" evidence="1"/>
<dbReference type="SMART" id="SM00698">
    <property type="entry name" value="MORN"/>
    <property type="match status" value="3"/>
</dbReference>
<name>A0ABR8DN20_9NOSO</name>
<proteinExistence type="predicted"/>
<dbReference type="RefSeq" id="WP_190940879.1">
    <property type="nucleotide sequence ID" value="NZ_JACJSI010000019.1"/>
</dbReference>
<evidence type="ECO:0000313" key="14">
    <source>
        <dbReference type="Proteomes" id="UP000623440"/>
    </source>
</evidence>
<dbReference type="SUPFAM" id="SSF82185">
    <property type="entry name" value="Histone H3 K4-specific methyltransferase SET7/9 N-terminal domain"/>
    <property type="match status" value="1"/>
</dbReference>
<dbReference type="Pfam" id="PF00069">
    <property type="entry name" value="Pkinase"/>
    <property type="match status" value="1"/>
</dbReference>
<keyword evidence="3" id="KW-0808">Transferase</keyword>
<dbReference type="Gene3D" id="2.20.110.10">
    <property type="entry name" value="Histone H3 K4-specific methyltransferase SET7/9 N-terminal domain"/>
    <property type="match status" value="2"/>
</dbReference>
<comment type="catalytic activity">
    <reaction evidence="8">
        <text>L-threonyl-[protein] + ATP = O-phospho-L-threonyl-[protein] + ADP + H(+)</text>
        <dbReference type="Rhea" id="RHEA:46608"/>
        <dbReference type="Rhea" id="RHEA-COMP:11060"/>
        <dbReference type="Rhea" id="RHEA-COMP:11605"/>
        <dbReference type="ChEBI" id="CHEBI:15378"/>
        <dbReference type="ChEBI" id="CHEBI:30013"/>
        <dbReference type="ChEBI" id="CHEBI:30616"/>
        <dbReference type="ChEBI" id="CHEBI:61977"/>
        <dbReference type="ChEBI" id="CHEBI:456216"/>
        <dbReference type="EC" id="2.7.11.1"/>
    </reaction>
</comment>
<evidence type="ECO:0000256" key="8">
    <source>
        <dbReference type="ARBA" id="ARBA00047899"/>
    </source>
</evidence>
<dbReference type="GO" id="GO:0016301">
    <property type="term" value="F:kinase activity"/>
    <property type="evidence" value="ECO:0007669"/>
    <property type="project" value="UniProtKB-KW"/>
</dbReference>
<dbReference type="InterPro" id="IPR000719">
    <property type="entry name" value="Prot_kinase_dom"/>
</dbReference>
<keyword evidence="2" id="KW-0723">Serine/threonine-protein kinase</keyword>
<evidence type="ECO:0000256" key="3">
    <source>
        <dbReference type="ARBA" id="ARBA00022679"/>
    </source>
</evidence>
<dbReference type="Proteomes" id="UP000623440">
    <property type="component" value="Unassembled WGS sequence"/>
</dbReference>
<feature type="region of interest" description="Disordered" evidence="11">
    <location>
        <begin position="273"/>
        <end position="294"/>
    </location>
</feature>
<keyword evidence="6 13" id="KW-0418">Kinase</keyword>
<dbReference type="SUPFAM" id="SSF56112">
    <property type="entry name" value="Protein kinase-like (PK-like)"/>
    <property type="match status" value="1"/>
</dbReference>
<dbReference type="InterPro" id="IPR011009">
    <property type="entry name" value="Kinase-like_dom_sf"/>
</dbReference>
<accession>A0ABR8DN20</accession>
<organism evidence="13 14">
    <name type="scientific">Nostoc flagelliforme FACHB-838</name>
    <dbReference type="NCBI Taxonomy" id="2692904"/>
    <lineage>
        <taxon>Bacteria</taxon>
        <taxon>Bacillati</taxon>
        <taxon>Cyanobacteriota</taxon>
        <taxon>Cyanophyceae</taxon>
        <taxon>Nostocales</taxon>
        <taxon>Nostocaceae</taxon>
        <taxon>Nostoc</taxon>
    </lineage>
</organism>
<evidence type="ECO:0000256" key="5">
    <source>
        <dbReference type="ARBA" id="ARBA00022741"/>
    </source>
</evidence>
<dbReference type="SMART" id="SM00220">
    <property type="entry name" value="S_TKc"/>
    <property type="match status" value="1"/>
</dbReference>
<evidence type="ECO:0000259" key="12">
    <source>
        <dbReference type="PROSITE" id="PS50011"/>
    </source>
</evidence>
<dbReference type="InterPro" id="IPR017441">
    <property type="entry name" value="Protein_kinase_ATP_BS"/>
</dbReference>
<evidence type="ECO:0000256" key="10">
    <source>
        <dbReference type="PROSITE-ProRule" id="PRU10141"/>
    </source>
</evidence>
<feature type="compositionally biased region" description="Pro residues" evidence="11">
    <location>
        <begin position="276"/>
        <end position="288"/>
    </location>
</feature>
<evidence type="ECO:0000313" key="13">
    <source>
        <dbReference type="EMBL" id="MBD2530321.1"/>
    </source>
</evidence>
<reference evidence="13 14" key="1">
    <citation type="journal article" date="2020" name="ISME J.">
        <title>Comparative genomics reveals insights into cyanobacterial evolution and habitat adaptation.</title>
        <authorList>
            <person name="Chen M.Y."/>
            <person name="Teng W.K."/>
            <person name="Zhao L."/>
            <person name="Hu C.X."/>
            <person name="Zhou Y.K."/>
            <person name="Han B.P."/>
            <person name="Song L.R."/>
            <person name="Shu W.S."/>
        </authorList>
    </citation>
    <scope>NUCLEOTIDE SEQUENCE [LARGE SCALE GENOMIC DNA]</scope>
    <source>
        <strain evidence="13 14">FACHB-838</strain>
    </source>
</reference>
<feature type="domain" description="Protein kinase" evidence="12">
    <location>
        <begin position="12"/>
        <end position="274"/>
    </location>
</feature>
<keyword evidence="4" id="KW-0677">Repeat</keyword>
<feature type="binding site" evidence="10">
    <location>
        <position position="45"/>
    </location>
    <ligand>
        <name>ATP</name>
        <dbReference type="ChEBI" id="CHEBI:30616"/>
    </ligand>
</feature>
<dbReference type="PANTHER" id="PTHR24363">
    <property type="entry name" value="SERINE/THREONINE PROTEIN KINASE"/>
    <property type="match status" value="1"/>
</dbReference>
<protein>
    <recommendedName>
        <fullName evidence="1">non-specific serine/threonine protein kinase</fullName>
        <ecNumber evidence="1">2.7.11.1</ecNumber>
    </recommendedName>
</protein>
<dbReference type="PROSITE" id="PS00107">
    <property type="entry name" value="PROTEIN_KINASE_ATP"/>
    <property type="match status" value="1"/>
</dbReference>
<keyword evidence="7 10" id="KW-0067">ATP-binding</keyword>
<evidence type="ECO:0000256" key="2">
    <source>
        <dbReference type="ARBA" id="ARBA00022527"/>
    </source>
</evidence>